<organism evidence="2 3">
    <name type="scientific">Methanosarcina baikalica</name>
    <dbReference type="NCBI Taxonomy" id="3073890"/>
    <lineage>
        <taxon>Archaea</taxon>
        <taxon>Methanobacteriati</taxon>
        <taxon>Methanobacteriota</taxon>
        <taxon>Stenosarchaea group</taxon>
        <taxon>Methanomicrobia</taxon>
        <taxon>Methanosarcinales</taxon>
        <taxon>Methanosarcinaceae</taxon>
        <taxon>Methanosarcina</taxon>
    </lineage>
</organism>
<evidence type="ECO:0000256" key="1">
    <source>
        <dbReference type="SAM" id="Phobius"/>
    </source>
</evidence>
<gene>
    <name evidence="2" type="ORF">RG963_12545</name>
</gene>
<dbReference type="EMBL" id="JAVKPK010000057">
    <property type="protein sequence ID" value="MDR7666594.1"/>
    <property type="molecule type" value="Genomic_DNA"/>
</dbReference>
<reference evidence="3" key="1">
    <citation type="submission" date="2023-07" db="EMBL/GenBank/DDBJ databases">
        <title>Whole-genome sequencing of a new Methanosarcina sp. Z-7115.</title>
        <authorList>
            <person name="Zhilina T.N."/>
            <person name="Merkel A.Y."/>
        </authorList>
    </citation>
    <scope>NUCLEOTIDE SEQUENCE [LARGE SCALE GENOMIC DNA]</scope>
    <source>
        <strain evidence="3">Z-7115</strain>
    </source>
</reference>
<dbReference type="RefSeq" id="WP_310576621.1">
    <property type="nucleotide sequence ID" value="NZ_JAVKPK010000057.1"/>
</dbReference>
<sequence>MEEKENLKGYKRNKNTLLINTLNSIFSLLFLFAGLICLFIGEILAGICSILMGIISIPLIADALKKKIGASLSFFLTILITLVYFTQLVLQ</sequence>
<feature type="transmembrane region" description="Helical" evidence="1">
    <location>
        <begin position="17"/>
        <end position="37"/>
    </location>
</feature>
<feature type="transmembrane region" description="Helical" evidence="1">
    <location>
        <begin position="43"/>
        <end position="61"/>
    </location>
</feature>
<keyword evidence="3" id="KW-1185">Reference proteome</keyword>
<keyword evidence="1" id="KW-0812">Transmembrane</keyword>
<keyword evidence="1" id="KW-1133">Transmembrane helix</keyword>
<evidence type="ECO:0000313" key="3">
    <source>
        <dbReference type="Proteomes" id="UP001246244"/>
    </source>
</evidence>
<name>A0ABU2D3P3_9EURY</name>
<accession>A0ABU2D3P3</accession>
<proteinExistence type="predicted"/>
<comment type="caution">
    <text evidence="2">The sequence shown here is derived from an EMBL/GenBank/DDBJ whole genome shotgun (WGS) entry which is preliminary data.</text>
</comment>
<feature type="transmembrane region" description="Helical" evidence="1">
    <location>
        <begin position="68"/>
        <end position="90"/>
    </location>
</feature>
<dbReference type="Proteomes" id="UP001246244">
    <property type="component" value="Unassembled WGS sequence"/>
</dbReference>
<protein>
    <submittedName>
        <fullName evidence="2">Uncharacterized protein</fullName>
    </submittedName>
</protein>
<keyword evidence="1" id="KW-0472">Membrane</keyword>
<evidence type="ECO:0000313" key="2">
    <source>
        <dbReference type="EMBL" id="MDR7666594.1"/>
    </source>
</evidence>